<dbReference type="Proteomes" id="UP000278031">
    <property type="component" value="Unassembled WGS sequence"/>
</dbReference>
<proteinExistence type="predicted"/>
<evidence type="ECO:0000313" key="1">
    <source>
        <dbReference type="EMBL" id="RLG71256.1"/>
    </source>
</evidence>
<organism evidence="1 2">
    <name type="scientific">Candidatus Iainarchaeum sp</name>
    <dbReference type="NCBI Taxonomy" id="3101447"/>
    <lineage>
        <taxon>Archaea</taxon>
        <taxon>Candidatus Iainarchaeota</taxon>
        <taxon>Candidatus Iainarchaeia</taxon>
        <taxon>Candidatus Iainarchaeales</taxon>
        <taxon>Candidatus Iainarchaeaceae</taxon>
        <taxon>Candidatus Iainarchaeum</taxon>
    </lineage>
</organism>
<gene>
    <name evidence="1" type="ORF">DRO04_00140</name>
</gene>
<reference evidence="1 2" key="1">
    <citation type="submission" date="2018-06" db="EMBL/GenBank/DDBJ databases">
        <title>Extensive metabolic versatility and redundancy in microbially diverse, dynamic hydrothermal sediments.</title>
        <authorList>
            <person name="Dombrowski N."/>
            <person name="Teske A."/>
            <person name="Baker B.J."/>
        </authorList>
    </citation>
    <scope>NUCLEOTIDE SEQUENCE [LARGE SCALE GENOMIC DNA]</scope>
    <source>
        <strain evidence="1">B51_G17</strain>
    </source>
</reference>
<sequence>MRRPLVGIIIASKIKNVENILGFNLEDMLKQVAQILADLGYNILIIPEKNSGSILFANFFREFSKGRLKVFGLIPNKDKEFGIKHLDTKFCDENIYCNSWRSIAAAFVANSSFLICLSYTAGCLVELCQSKYWKKRVLVVREFVSKTLPKEAEQQLYLKYISLRELKPILELVKRYGIKKLK</sequence>
<dbReference type="EMBL" id="QMWP01000002">
    <property type="protein sequence ID" value="RLG71256.1"/>
    <property type="molecule type" value="Genomic_DNA"/>
</dbReference>
<evidence type="ECO:0000313" key="2">
    <source>
        <dbReference type="Proteomes" id="UP000278031"/>
    </source>
</evidence>
<dbReference type="AlphaFoldDB" id="A0A497JJN3"/>
<comment type="caution">
    <text evidence="1">The sequence shown here is derived from an EMBL/GenBank/DDBJ whole genome shotgun (WGS) entry which is preliminary data.</text>
</comment>
<protein>
    <submittedName>
        <fullName evidence="1">Uncharacterized protein</fullName>
    </submittedName>
</protein>
<accession>A0A497JJN3</accession>
<name>A0A497JJN3_9ARCH</name>